<evidence type="ECO:0000313" key="1">
    <source>
        <dbReference type="EMBL" id="KAJ7779199.1"/>
    </source>
</evidence>
<proteinExistence type="predicted"/>
<comment type="caution">
    <text evidence="1">The sequence shown here is derived from an EMBL/GenBank/DDBJ whole genome shotgun (WGS) entry which is preliminary data.</text>
</comment>
<accession>A0AAD7K8R7</accession>
<protein>
    <submittedName>
        <fullName evidence="1">Uncharacterized protein</fullName>
    </submittedName>
</protein>
<dbReference type="Proteomes" id="UP001215598">
    <property type="component" value="Unassembled WGS sequence"/>
</dbReference>
<organism evidence="1 2">
    <name type="scientific">Mycena metata</name>
    <dbReference type="NCBI Taxonomy" id="1033252"/>
    <lineage>
        <taxon>Eukaryota</taxon>
        <taxon>Fungi</taxon>
        <taxon>Dikarya</taxon>
        <taxon>Basidiomycota</taxon>
        <taxon>Agaricomycotina</taxon>
        <taxon>Agaricomycetes</taxon>
        <taxon>Agaricomycetidae</taxon>
        <taxon>Agaricales</taxon>
        <taxon>Marasmiineae</taxon>
        <taxon>Mycenaceae</taxon>
        <taxon>Mycena</taxon>
    </lineage>
</organism>
<dbReference type="AlphaFoldDB" id="A0AAD7K8R7"/>
<keyword evidence="2" id="KW-1185">Reference proteome</keyword>
<gene>
    <name evidence="1" type="ORF">B0H16DRAFT_1711547</name>
</gene>
<name>A0AAD7K8R7_9AGAR</name>
<sequence>MISVETFNATVPLVASSLGVPEFQNLSTANLTQQFMTTLPVDFSPWISYPNESVVPTLGLFNNSLYTVVDKTLENGQAIVPATGLNISCGYVPATFIDVNIAGGAVDISVGDNVYSIDVRATPDLMVPDTIWDLDLDDSITLYTSNTVLDSEGNPGLPVIFSALPPSTLKKIEGLQSNVTQIQFLKCTHSLVPQSGQIDTEFNTLNGASLHPNIYKNSSRWISSTNLDFDAPGSTLLGSNLWKNMLNSASSGSYLNE</sequence>
<reference evidence="1" key="1">
    <citation type="submission" date="2023-03" db="EMBL/GenBank/DDBJ databases">
        <title>Massive genome expansion in bonnet fungi (Mycena s.s.) driven by repeated elements and novel gene families across ecological guilds.</title>
        <authorList>
            <consortium name="Lawrence Berkeley National Laboratory"/>
            <person name="Harder C.B."/>
            <person name="Miyauchi S."/>
            <person name="Viragh M."/>
            <person name="Kuo A."/>
            <person name="Thoen E."/>
            <person name="Andreopoulos B."/>
            <person name="Lu D."/>
            <person name="Skrede I."/>
            <person name="Drula E."/>
            <person name="Henrissat B."/>
            <person name="Morin E."/>
            <person name="Kohler A."/>
            <person name="Barry K."/>
            <person name="LaButti K."/>
            <person name="Morin E."/>
            <person name="Salamov A."/>
            <person name="Lipzen A."/>
            <person name="Mereny Z."/>
            <person name="Hegedus B."/>
            <person name="Baldrian P."/>
            <person name="Stursova M."/>
            <person name="Weitz H."/>
            <person name="Taylor A."/>
            <person name="Grigoriev I.V."/>
            <person name="Nagy L.G."/>
            <person name="Martin F."/>
            <person name="Kauserud H."/>
        </authorList>
    </citation>
    <scope>NUCLEOTIDE SEQUENCE</scope>
    <source>
        <strain evidence="1">CBHHK182m</strain>
    </source>
</reference>
<evidence type="ECO:0000313" key="2">
    <source>
        <dbReference type="Proteomes" id="UP001215598"/>
    </source>
</evidence>
<dbReference type="EMBL" id="JARKIB010000006">
    <property type="protein sequence ID" value="KAJ7779199.1"/>
    <property type="molecule type" value="Genomic_DNA"/>
</dbReference>